<dbReference type="PANTHER" id="PTHR11070">
    <property type="entry name" value="UVRD / RECB / PCRA DNA HELICASE FAMILY MEMBER"/>
    <property type="match status" value="1"/>
</dbReference>
<gene>
    <name evidence="1" type="ORF">SAMN05192530_10481</name>
</gene>
<reference evidence="1 2" key="1">
    <citation type="submission" date="2016-10" db="EMBL/GenBank/DDBJ databases">
        <authorList>
            <person name="de Groot N.N."/>
        </authorList>
    </citation>
    <scope>NUCLEOTIDE SEQUENCE [LARGE SCALE GENOMIC DNA]</scope>
    <source>
        <strain evidence="2">L7-484,KACC 16230,DSM 25025</strain>
    </source>
</reference>
<dbReference type="GO" id="GO:0043138">
    <property type="term" value="F:3'-5' DNA helicase activity"/>
    <property type="evidence" value="ECO:0007669"/>
    <property type="project" value="TreeGrafter"/>
</dbReference>
<dbReference type="GO" id="GO:0005524">
    <property type="term" value="F:ATP binding"/>
    <property type="evidence" value="ECO:0007669"/>
    <property type="project" value="InterPro"/>
</dbReference>
<organism evidence="1 2">
    <name type="scientific">Aureimonas jatrophae</name>
    <dbReference type="NCBI Taxonomy" id="1166073"/>
    <lineage>
        <taxon>Bacteria</taxon>
        <taxon>Pseudomonadati</taxon>
        <taxon>Pseudomonadota</taxon>
        <taxon>Alphaproteobacteria</taxon>
        <taxon>Hyphomicrobiales</taxon>
        <taxon>Aurantimonadaceae</taxon>
        <taxon>Aureimonas</taxon>
    </lineage>
</organism>
<dbReference type="OrthoDB" id="7211215at2"/>
<dbReference type="GO" id="GO:0003677">
    <property type="term" value="F:DNA binding"/>
    <property type="evidence" value="ECO:0007669"/>
    <property type="project" value="InterPro"/>
</dbReference>
<dbReference type="PANTHER" id="PTHR11070:SF66">
    <property type="entry name" value="UVRD-LIKE HELICASE C-TERMINAL DOMAIN-CONTAINING PROTEIN"/>
    <property type="match status" value="1"/>
</dbReference>
<dbReference type="Gene3D" id="3.40.50.300">
    <property type="entry name" value="P-loop containing nucleotide triphosphate hydrolases"/>
    <property type="match status" value="1"/>
</dbReference>
<keyword evidence="1" id="KW-0378">Hydrolase</keyword>
<proteinExistence type="predicted"/>
<dbReference type="AlphaFoldDB" id="A0A1H0HG32"/>
<dbReference type="Pfam" id="PF13245">
    <property type="entry name" value="AAA_19"/>
    <property type="match status" value="1"/>
</dbReference>
<sequence length="466" mass="50608">MDLLSIERGSVVAPAGCGKTELIAAALKQHRGRLPILVLTHTNAGAAALRARTARDGVSPRAFRVSTIDGWAMRLISTFPARSGHDPLVLGAKPDYPLIRAAADALIRSGHLCDILASTYERVVIDEYQDCSRLQHSLAVGLADVLPTAVLGDPMQAIFDFADDDPIVDWDGQALRAFPEAHTLRKPWRWINAGAEPLGHWLLDARERLATGLRPDLRGVRGVEWVRLDGGAEDHRKRLGACNTRAPENGRVLIIGHGQKASVRHGFASRAHRAVTVEGVELRDLMRFAACLDFGSPDATDTILAFAASVMTGVGQGAFLKRLGTLRSGRQRSAPSDAEAAALTFERDRHPQAAAELLMRIAGQPDVRVYRPTIHQACLQALRHCPDGDFRASVVRVREANRHLGRELPRRAVGSTLLLKGLEADVAVVLDADELSPKNLYVAFTRGARRLVVCSRHAEPGRRSGG</sequence>
<keyword evidence="1" id="KW-0067">ATP-binding</keyword>
<dbReference type="SUPFAM" id="SSF52540">
    <property type="entry name" value="P-loop containing nucleoside triphosphate hydrolases"/>
    <property type="match status" value="1"/>
</dbReference>
<dbReference type="RefSeq" id="WP_061934911.1">
    <property type="nucleotide sequence ID" value="NZ_FNIT01000004.1"/>
</dbReference>
<dbReference type="GO" id="GO:0000725">
    <property type="term" value="P:recombinational repair"/>
    <property type="evidence" value="ECO:0007669"/>
    <property type="project" value="TreeGrafter"/>
</dbReference>
<dbReference type="Proteomes" id="UP000198793">
    <property type="component" value="Unassembled WGS sequence"/>
</dbReference>
<keyword evidence="1" id="KW-0547">Nucleotide-binding</keyword>
<dbReference type="STRING" id="1166073.SAMN05192530_10481"/>
<dbReference type="EMBL" id="FNIT01000004">
    <property type="protein sequence ID" value="SDO18077.1"/>
    <property type="molecule type" value="Genomic_DNA"/>
</dbReference>
<keyword evidence="2" id="KW-1185">Reference proteome</keyword>
<name>A0A1H0HG32_9HYPH</name>
<evidence type="ECO:0000313" key="1">
    <source>
        <dbReference type="EMBL" id="SDO18077.1"/>
    </source>
</evidence>
<dbReference type="InterPro" id="IPR000212">
    <property type="entry name" value="DNA_helicase_UvrD/REP"/>
</dbReference>
<accession>A0A1H0HG32</accession>
<protein>
    <submittedName>
        <fullName evidence="1">DNA helicase-2 / ATP-dependent DNA helicase PcrA</fullName>
    </submittedName>
</protein>
<dbReference type="InterPro" id="IPR027417">
    <property type="entry name" value="P-loop_NTPase"/>
</dbReference>
<evidence type="ECO:0000313" key="2">
    <source>
        <dbReference type="Proteomes" id="UP000198793"/>
    </source>
</evidence>
<keyword evidence="1" id="KW-0347">Helicase</keyword>